<dbReference type="Proteomes" id="UP000076722">
    <property type="component" value="Unassembled WGS sequence"/>
</dbReference>
<organism evidence="2 3">
    <name type="scientific">Sistotremastrum niveocremeum HHB9708</name>
    <dbReference type="NCBI Taxonomy" id="1314777"/>
    <lineage>
        <taxon>Eukaryota</taxon>
        <taxon>Fungi</taxon>
        <taxon>Dikarya</taxon>
        <taxon>Basidiomycota</taxon>
        <taxon>Agaricomycotina</taxon>
        <taxon>Agaricomycetes</taxon>
        <taxon>Sistotremastrales</taxon>
        <taxon>Sistotremastraceae</taxon>
        <taxon>Sertulicium</taxon>
        <taxon>Sertulicium niveocremeum</taxon>
    </lineage>
</organism>
<sequence length="317" mass="31879">MFRSASLVLFAPLVASVIGSPILFTKRIAQTISDSTQPWVQACEAAGGGDQCNPLSVTAFSTLLAAPGPCEQQDAADAMIDLAHTLGSDPTMIALTQVFAQQARNSPDSLSVLYCQTPPKNPELSGLYQCQFQGVNPTVFTGNVAVGDPGTIPLGLSAPLSPPGSCPANPVGPIPDGSQLVSITQVPGAPASGVTVSFFTDVILSDTTPPADTSAPSNDGSGFSLQNGLDAQALNTQFATLDLSSSCTEGQNACVNGDFAQCVGGQFVTTSCAAGLTCVALPLVNSAGTSITCDSLSDAQDRIAATGNTGGLTGSSS</sequence>
<feature type="chain" id="PRO_5007853671" evidence="1">
    <location>
        <begin position="20"/>
        <end position="317"/>
    </location>
</feature>
<reference evidence="2 3" key="1">
    <citation type="journal article" date="2016" name="Mol. Biol. Evol.">
        <title>Comparative Genomics of Early-Diverging Mushroom-Forming Fungi Provides Insights into the Origins of Lignocellulose Decay Capabilities.</title>
        <authorList>
            <person name="Nagy L.G."/>
            <person name="Riley R."/>
            <person name="Tritt A."/>
            <person name="Adam C."/>
            <person name="Daum C."/>
            <person name="Floudas D."/>
            <person name="Sun H."/>
            <person name="Yadav J.S."/>
            <person name="Pangilinan J."/>
            <person name="Larsson K.H."/>
            <person name="Matsuura K."/>
            <person name="Barry K."/>
            <person name="Labutti K."/>
            <person name="Kuo R."/>
            <person name="Ohm R.A."/>
            <person name="Bhattacharya S.S."/>
            <person name="Shirouzu T."/>
            <person name="Yoshinaga Y."/>
            <person name="Martin F.M."/>
            <person name="Grigoriev I.V."/>
            <person name="Hibbett D.S."/>
        </authorList>
    </citation>
    <scope>NUCLEOTIDE SEQUENCE [LARGE SCALE GENOMIC DNA]</scope>
    <source>
        <strain evidence="2 3">HHB9708</strain>
    </source>
</reference>
<name>A0A164UPY6_9AGAM</name>
<dbReference type="STRING" id="1314777.A0A164UPY6"/>
<evidence type="ECO:0000313" key="2">
    <source>
        <dbReference type="EMBL" id="KZS93438.1"/>
    </source>
</evidence>
<protein>
    <submittedName>
        <fullName evidence="2">Proline-rich protein</fullName>
    </submittedName>
</protein>
<evidence type="ECO:0000256" key="1">
    <source>
        <dbReference type="SAM" id="SignalP"/>
    </source>
</evidence>
<dbReference type="EMBL" id="KV419407">
    <property type="protein sequence ID" value="KZS93438.1"/>
    <property type="molecule type" value="Genomic_DNA"/>
</dbReference>
<keyword evidence="3" id="KW-1185">Reference proteome</keyword>
<dbReference type="AlphaFoldDB" id="A0A164UPY6"/>
<dbReference type="OrthoDB" id="2362516at2759"/>
<accession>A0A164UPY6</accession>
<proteinExistence type="predicted"/>
<gene>
    <name evidence="2" type="ORF">SISNIDRAFT_474410</name>
</gene>
<evidence type="ECO:0000313" key="3">
    <source>
        <dbReference type="Proteomes" id="UP000076722"/>
    </source>
</evidence>
<keyword evidence="1" id="KW-0732">Signal</keyword>
<feature type="signal peptide" evidence="1">
    <location>
        <begin position="1"/>
        <end position="19"/>
    </location>
</feature>